<dbReference type="KEGG" id="hoh:Hoch_6402"/>
<sequence length="745" mass="83030">MQFLARIFRDLSPALVLLALSAGCGGNTNTTPTPEQPSATSDPQSAAEEAGFDYPQARRGDVVDDYHGVPVADPYRWLEDTDSDETRAWIEAQNQLTERYLATIDSRPAIRERLTELWDYDSYGIPEQVAGRYFFRKREGLQDQAVLYWMDGRDAEPQALLDPNTLSEDGTVALTRYELNNAGTHMAYGLQEAGSDWVEWRVREVASGQDLGDVVRWTKFGTVAWSPSGDGFFYGRYPEPAADAAFTELNVGERLFYHRLGTEQDADILIYERPDQPKWGLSPHVSDDGRYLLVTISKGTGPQNLVYYQALAQAGKRQRGAPVRGQMRPLVDSFQASYEFVANDGSLLWFLTDDQAPRQRLIAIDLNQPARANWREIIPQAEGTLRRVHLIGDRFFANYLEDAKARVLSFDRKGGQMDEIALPGIGSAYGFDGKPGDSETFYMFSSFTTPSTIYRYDLQSRTSEVFRAPEVDFDSSPYQVSQVFFESKDGTRVPMFLTHRRDITLDGRNPTLLFGYGGFNVPVTPTFSAARLMWLEMGGIYASANLRGGSEYGEEWHQAGTKLRKQNVFDDFIAAAEWLQAQGYTSPDKLVIEGRSNGGLLVGAAMTQRPDLFAVALPAVGVMDMLRFHKFTIGWAWVDDYGSAEDPEEFRALRAYSPYHNLRSAAYPATLVTTADHDDRVVPGHSFKFAAALQVAQTGAAPTMIRIDTRAGHGAGKPTSKLIEEVADILAFVAGNLDMRYPAAE</sequence>
<proteinExistence type="inferred from homology"/>
<evidence type="ECO:0000256" key="4">
    <source>
        <dbReference type="ARBA" id="ARBA00022670"/>
    </source>
</evidence>
<dbReference type="Pfam" id="PF00326">
    <property type="entry name" value="Peptidase_S9"/>
    <property type="match status" value="1"/>
</dbReference>
<organism evidence="11 12">
    <name type="scientific">Haliangium ochraceum (strain DSM 14365 / JCM 11303 / SMP-2)</name>
    <dbReference type="NCBI Taxonomy" id="502025"/>
    <lineage>
        <taxon>Bacteria</taxon>
        <taxon>Pseudomonadati</taxon>
        <taxon>Myxococcota</taxon>
        <taxon>Polyangia</taxon>
        <taxon>Haliangiales</taxon>
        <taxon>Kofleriaceae</taxon>
        <taxon>Haliangium</taxon>
    </lineage>
</organism>
<keyword evidence="12" id="KW-1185">Reference proteome</keyword>
<evidence type="ECO:0000256" key="1">
    <source>
        <dbReference type="ARBA" id="ARBA00001070"/>
    </source>
</evidence>
<dbReference type="FunFam" id="3.40.50.1820:FF:000005">
    <property type="entry name" value="Prolyl endopeptidase"/>
    <property type="match status" value="1"/>
</dbReference>
<comment type="catalytic activity">
    <reaction evidence="1">
        <text>Hydrolysis of Pro-|-Xaa &gt;&gt; Ala-|-Xaa in oligopeptides.</text>
        <dbReference type="EC" id="3.4.21.26"/>
    </reaction>
</comment>
<dbReference type="HOGENOM" id="CLU_011290_1_1_7"/>
<dbReference type="Pfam" id="PF02897">
    <property type="entry name" value="Peptidase_S9_N"/>
    <property type="match status" value="1"/>
</dbReference>
<dbReference type="GO" id="GO:0005829">
    <property type="term" value="C:cytosol"/>
    <property type="evidence" value="ECO:0007669"/>
    <property type="project" value="TreeGrafter"/>
</dbReference>
<dbReference type="FunFam" id="2.130.10.120:FF:000001">
    <property type="entry name" value="Prolyl endopeptidase"/>
    <property type="match status" value="1"/>
</dbReference>
<feature type="domain" description="Peptidase S9A N-terminal" evidence="10">
    <location>
        <begin position="55"/>
        <end position="467"/>
    </location>
</feature>
<evidence type="ECO:0000256" key="2">
    <source>
        <dbReference type="ARBA" id="ARBA00005228"/>
    </source>
</evidence>
<evidence type="ECO:0000256" key="6">
    <source>
        <dbReference type="ARBA" id="ARBA00022825"/>
    </source>
</evidence>
<dbReference type="eggNOG" id="COG1505">
    <property type="taxonomic scope" value="Bacteria"/>
</dbReference>
<name>D0LP45_HALO1</name>
<evidence type="ECO:0000256" key="7">
    <source>
        <dbReference type="SAM" id="MobiDB-lite"/>
    </source>
</evidence>
<dbReference type="GO" id="GO:0004252">
    <property type="term" value="F:serine-type endopeptidase activity"/>
    <property type="evidence" value="ECO:0007669"/>
    <property type="project" value="UniProtKB-EC"/>
</dbReference>
<dbReference type="GO" id="GO:0006508">
    <property type="term" value="P:proteolysis"/>
    <property type="evidence" value="ECO:0007669"/>
    <property type="project" value="UniProtKB-KW"/>
</dbReference>
<dbReference type="InterPro" id="IPR051167">
    <property type="entry name" value="Prolyl_oligopep/macrocyclase"/>
</dbReference>
<dbReference type="Proteomes" id="UP000001880">
    <property type="component" value="Chromosome"/>
</dbReference>
<evidence type="ECO:0000256" key="3">
    <source>
        <dbReference type="ARBA" id="ARBA00011897"/>
    </source>
</evidence>
<dbReference type="InterPro" id="IPR002471">
    <property type="entry name" value="Pept_S9_AS"/>
</dbReference>
<feature type="region of interest" description="Disordered" evidence="7">
    <location>
        <begin position="27"/>
        <end position="50"/>
    </location>
</feature>
<gene>
    <name evidence="11" type="ordered locus">Hoch_6402</name>
</gene>
<dbReference type="EMBL" id="CP001804">
    <property type="protein sequence ID" value="ACY18871.1"/>
    <property type="molecule type" value="Genomic_DNA"/>
</dbReference>
<keyword evidence="4" id="KW-0645">Protease</keyword>
<dbReference type="OrthoDB" id="9801421at2"/>
<dbReference type="RefSeq" id="WP_012831463.1">
    <property type="nucleotide sequence ID" value="NC_013440.1"/>
</dbReference>
<feature type="domain" description="Peptidase S9 prolyl oligopeptidase catalytic" evidence="9">
    <location>
        <begin position="526"/>
        <end position="738"/>
    </location>
</feature>
<evidence type="ECO:0000256" key="8">
    <source>
        <dbReference type="SAM" id="SignalP"/>
    </source>
</evidence>
<evidence type="ECO:0000313" key="11">
    <source>
        <dbReference type="EMBL" id="ACY18871.1"/>
    </source>
</evidence>
<dbReference type="PRINTS" id="PR00862">
    <property type="entry name" value="PROLIGOPTASE"/>
</dbReference>
<dbReference type="InterPro" id="IPR002470">
    <property type="entry name" value="Peptidase_S9A"/>
</dbReference>
<dbReference type="STRING" id="502025.Hoch_6402"/>
<keyword evidence="5 11" id="KW-0378">Hydrolase</keyword>
<keyword evidence="6" id="KW-0720">Serine protease</keyword>
<feature type="chain" id="PRO_5003010467" description="prolyl oligopeptidase" evidence="8">
    <location>
        <begin position="27"/>
        <end position="745"/>
    </location>
</feature>
<protein>
    <recommendedName>
        <fullName evidence="3">prolyl oligopeptidase</fullName>
        <ecNumber evidence="3">3.4.21.26</ecNumber>
    </recommendedName>
</protein>
<dbReference type="PROSITE" id="PS00708">
    <property type="entry name" value="PRO_ENDOPEP_SER"/>
    <property type="match status" value="1"/>
</dbReference>
<dbReference type="PANTHER" id="PTHR42881:SF2">
    <property type="entry name" value="PROLYL ENDOPEPTIDASE"/>
    <property type="match status" value="1"/>
</dbReference>
<feature type="signal peptide" evidence="8">
    <location>
        <begin position="1"/>
        <end position="26"/>
    </location>
</feature>
<dbReference type="SUPFAM" id="SSF50993">
    <property type="entry name" value="Peptidase/esterase 'gauge' domain"/>
    <property type="match status" value="1"/>
</dbReference>
<dbReference type="SUPFAM" id="SSF53474">
    <property type="entry name" value="alpha/beta-Hydrolases"/>
    <property type="match status" value="1"/>
</dbReference>
<dbReference type="Gene3D" id="2.130.10.120">
    <property type="entry name" value="Prolyl oligopeptidase, N-terminal domain"/>
    <property type="match status" value="1"/>
</dbReference>
<keyword evidence="8" id="KW-0732">Signal</keyword>
<dbReference type="Gene3D" id="3.40.50.1820">
    <property type="entry name" value="alpha/beta hydrolase"/>
    <property type="match status" value="1"/>
</dbReference>
<evidence type="ECO:0000256" key="5">
    <source>
        <dbReference type="ARBA" id="ARBA00022801"/>
    </source>
</evidence>
<evidence type="ECO:0000259" key="9">
    <source>
        <dbReference type="Pfam" id="PF00326"/>
    </source>
</evidence>
<dbReference type="PROSITE" id="PS51257">
    <property type="entry name" value="PROKAR_LIPOPROTEIN"/>
    <property type="match status" value="1"/>
</dbReference>
<dbReference type="PANTHER" id="PTHR42881">
    <property type="entry name" value="PROLYL ENDOPEPTIDASE"/>
    <property type="match status" value="1"/>
</dbReference>
<comment type="similarity">
    <text evidence="2">Belongs to the peptidase S9A family.</text>
</comment>
<dbReference type="EC" id="3.4.21.26" evidence="3"/>
<dbReference type="AlphaFoldDB" id="D0LP45"/>
<evidence type="ECO:0000313" key="12">
    <source>
        <dbReference type="Proteomes" id="UP000001880"/>
    </source>
</evidence>
<dbReference type="InterPro" id="IPR023302">
    <property type="entry name" value="Pept_S9A_N"/>
</dbReference>
<dbReference type="GO" id="GO:0070012">
    <property type="term" value="F:oligopeptidase activity"/>
    <property type="evidence" value="ECO:0007669"/>
    <property type="project" value="TreeGrafter"/>
</dbReference>
<reference evidence="11 12" key="1">
    <citation type="journal article" date="2010" name="Stand. Genomic Sci.">
        <title>Complete genome sequence of Haliangium ochraceum type strain (SMP-2).</title>
        <authorList>
            <consortium name="US DOE Joint Genome Institute (JGI-PGF)"/>
            <person name="Ivanova N."/>
            <person name="Daum C."/>
            <person name="Lang E."/>
            <person name="Abt B."/>
            <person name="Kopitz M."/>
            <person name="Saunders E."/>
            <person name="Lapidus A."/>
            <person name="Lucas S."/>
            <person name="Glavina Del Rio T."/>
            <person name="Nolan M."/>
            <person name="Tice H."/>
            <person name="Copeland A."/>
            <person name="Cheng J.F."/>
            <person name="Chen F."/>
            <person name="Bruce D."/>
            <person name="Goodwin L."/>
            <person name="Pitluck S."/>
            <person name="Mavromatis K."/>
            <person name="Pati A."/>
            <person name="Mikhailova N."/>
            <person name="Chen A."/>
            <person name="Palaniappan K."/>
            <person name="Land M."/>
            <person name="Hauser L."/>
            <person name="Chang Y.J."/>
            <person name="Jeffries C.D."/>
            <person name="Detter J.C."/>
            <person name="Brettin T."/>
            <person name="Rohde M."/>
            <person name="Goker M."/>
            <person name="Bristow J."/>
            <person name="Markowitz V."/>
            <person name="Eisen J.A."/>
            <person name="Hugenholtz P."/>
            <person name="Kyrpides N.C."/>
            <person name="Klenk H.P."/>
        </authorList>
    </citation>
    <scope>NUCLEOTIDE SEQUENCE [LARGE SCALE GENOMIC DNA]</scope>
    <source>
        <strain evidence="12">DSM 14365 / CIP 107738 / JCM 11303 / AJ 13395 / SMP-2</strain>
    </source>
</reference>
<accession>D0LP45</accession>
<dbReference type="InterPro" id="IPR029058">
    <property type="entry name" value="AB_hydrolase_fold"/>
</dbReference>
<dbReference type="InterPro" id="IPR001375">
    <property type="entry name" value="Peptidase_S9_cat"/>
</dbReference>
<evidence type="ECO:0000259" key="10">
    <source>
        <dbReference type="Pfam" id="PF02897"/>
    </source>
</evidence>